<protein>
    <submittedName>
        <fullName evidence="1">Uncharacterized protein</fullName>
    </submittedName>
</protein>
<accession>A0A4Y2V4L2</accession>
<organism evidence="1 2">
    <name type="scientific">Araneus ventricosus</name>
    <name type="common">Orbweaver spider</name>
    <name type="synonym">Epeira ventricosa</name>
    <dbReference type="NCBI Taxonomy" id="182803"/>
    <lineage>
        <taxon>Eukaryota</taxon>
        <taxon>Metazoa</taxon>
        <taxon>Ecdysozoa</taxon>
        <taxon>Arthropoda</taxon>
        <taxon>Chelicerata</taxon>
        <taxon>Arachnida</taxon>
        <taxon>Araneae</taxon>
        <taxon>Araneomorphae</taxon>
        <taxon>Entelegynae</taxon>
        <taxon>Araneoidea</taxon>
        <taxon>Araneidae</taxon>
        <taxon>Araneus</taxon>
    </lineage>
</organism>
<dbReference type="AlphaFoldDB" id="A0A4Y2V4L2"/>
<gene>
    <name evidence="1" type="ORF">AVEN_249185_1</name>
</gene>
<sequence length="88" mass="10169">MESFPVQYFDHYVWCKMMEALSSHPVFPLHTGGGRREWKAFSSTQFPLTTGGGRYEWKAFHLLSRPQAELAQLLSPRFRNINLPKSAP</sequence>
<proteinExistence type="predicted"/>
<dbReference type="Proteomes" id="UP000499080">
    <property type="component" value="Unassembled WGS sequence"/>
</dbReference>
<evidence type="ECO:0000313" key="2">
    <source>
        <dbReference type="Proteomes" id="UP000499080"/>
    </source>
</evidence>
<reference evidence="1 2" key="1">
    <citation type="journal article" date="2019" name="Sci. Rep.">
        <title>Orb-weaving spider Araneus ventricosus genome elucidates the spidroin gene catalogue.</title>
        <authorList>
            <person name="Kono N."/>
            <person name="Nakamura H."/>
            <person name="Ohtoshi R."/>
            <person name="Moran D.A.P."/>
            <person name="Shinohara A."/>
            <person name="Yoshida Y."/>
            <person name="Fujiwara M."/>
            <person name="Mori M."/>
            <person name="Tomita M."/>
            <person name="Arakawa K."/>
        </authorList>
    </citation>
    <scope>NUCLEOTIDE SEQUENCE [LARGE SCALE GENOMIC DNA]</scope>
</reference>
<comment type="caution">
    <text evidence="1">The sequence shown here is derived from an EMBL/GenBank/DDBJ whole genome shotgun (WGS) entry which is preliminary data.</text>
</comment>
<keyword evidence="2" id="KW-1185">Reference proteome</keyword>
<evidence type="ECO:0000313" key="1">
    <source>
        <dbReference type="EMBL" id="GBO19344.1"/>
    </source>
</evidence>
<dbReference type="EMBL" id="BGPR01042816">
    <property type="protein sequence ID" value="GBO19344.1"/>
    <property type="molecule type" value="Genomic_DNA"/>
</dbReference>
<name>A0A4Y2V4L2_ARAVE</name>